<gene>
    <name evidence="1" type="ORF">JG688_00016912</name>
</gene>
<proteinExistence type="predicted"/>
<name>A0A8J5LYU4_9STRA</name>
<organism evidence="1 2">
    <name type="scientific">Phytophthora aleatoria</name>
    <dbReference type="NCBI Taxonomy" id="2496075"/>
    <lineage>
        <taxon>Eukaryota</taxon>
        <taxon>Sar</taxon>
        <taxon>Stramenopiles</taxon>
        <taxon>Oomycota</taxon>
        <taxon>Peronosporomycetes</taxon>
        <taxon>Peronosporales</taxon>
        <taxon>Peronosporaceae</taxon>
        <taxon>Phytophthora</taxon>
    </lineage>
</organism>
<accession>A0A8J5LYU4</accession>
<sequence>MPNPHGRQLTDATLVNKVALGAVTVEFSDAGGEPWLHLRASRSDHAAKCS</sequence>
<keyword evidence="2" id="KW-1185">Reference proteome</keyword>
<evidence type="ECO:0000313" key="2">
    <source>
        <dbReference type="Proteomes" id="UP000709295"/>
    </source>
</evidence>
<dbReference type="EMBL" id="JAENGY010002279">
    <property type="protein sequence ID" value="KAG6944788.1"/>
    <property type="molecule type" value="Genomic_DNA"/>
</dbReference>
<comment type="caution">
    <text evidence="1">The sequence shown here is derived from an EMBL/GenBank/DDBJ whole genome shotgun (WGS) entry which is preliminary data.</text>
</comment>
<dbReference type="Proteomes" id="UP000709295">
    <property type="component" value="Unassembled WGS sequence"/>
</dbReference>
<evidence type="ECO:0000313" key="1">
    <source>
        <dbReference type="EMBL" id="KAG6944788.1"/>
    </source>
</evidence>
<dbReference type="AlphaFoldDB" id="A0A8J5LYU4"/>
<protein>
    <submittedName>
        <fullName evidence="1">Uncharacterized protein</fullName>
    </submittedName>
</protein>
<reference evidence="1" key="1">
    <citation type="submission" date="2021-01" db="EMBL/GenBank/DDBJ databases">
        <title>Phytophthora aleatoria, a newly-described species from Pinus radiata is distinct from Phytophthora cactorum isolates based on comparative genomics.</title>
        <authorList>
            <person name="Mcdougal R."/>
            <person name="Panda P."/>
            <person name="Williams N."/>
            <person name="Studholme D.J."/>
        </authorList>
    </citation>
    <scope>NUCLEOTIDE SEQUENCE</scope>
    <source>
        <strain evidence="1">NZFS 4037</strain>
    </source>
</reference>